<dbReference type="Proteomes" id="UP000029719">
    <property type="component" value="Unassembled WGS sequence"/>
</dbReference>
<protein>
    <submittedName>
        <fullName evidence="1">Uncharacterized protein</fullName>
    </submittedName>
</protein>
<reference evidence="1 2" key="1">
    <citation type="submission" date="2014-09" db="EMBL/GenBank/DDBJ databases">
        <title>Genome sequence of Pseudomonas lutea strain DSM 17257T.</title>
        <authorList>
            <person name="Kwak Y."/>
            <person name="Shin J.-H."/>
        </authorList>
    </citation>
    <scope>NUCLEOTIDE SEQUENCE [LARGE SCALE GENOMIC DNA]</scope>
    <source>
        <strain evidence="1 2">DSM 17257</strain>
    </source>
</reference>
<sequence>MSIFILQTRHAGALRGPKPLTQGSDLVVVKVMDGFWRRGFMPGWQLRGRGKKLHRRLGIGKTNYIFANLA</sequence>
<proteinExistence type="predicted"/>
<gene>
    <name evidence="1" type="ORF">LT42_02930</name>
</gene>
<comment type="caution">
    <text evidence="1">The sequence shown here is derived from an EMBL/GenBank/DDBJ whole genome shotgun (WGS) entry which is preliminary data.</text>
</comment>
<dbReference type="AlphaFoldDB" id="A0A9X0JJL2"/>
<name>A0A9X0JJL2_9PSED</name>
<evidence type="ECO:0000313" key="2">
    <source>
        <dbReference type="Proteomes" id="UP000029719"/>
    </source>
</evidence>
<evidence type="ECO:0000313" key="1">
    <source>
        <dbReference type="EMBL" id="KGF64935.1"/>
    </source>
</evidence>
<organism evidence="1 2">
    <name type="scientific">Pseudomonas lutea</name>
    <dbReference type="NCBI Taxonomy" id="243924"/>
    <lineage>
        <taxon>Bacteria</taxon>
        <taxon>Pseudomonadati</taxon>
        <taxon>Pseudomonadota</taxon>
        <taxon>Gammaproteobacteria</taxon>
        <taxon>Pseudomonadales</taxon>
        <taxon>Pseudomonadaceae</taxon>
        <taxon>Pseudomonas</taxon>
    </lineage>
</organism>
<dbReference type="EMBL" id="JRMB01000001">
    <property type="protein sequence ID" value="KGF64935.1"/>
    <property type="molecule type" value="Genomic_DNA"/>
</dbReference>
<accession>A0A9X0JJL2</accession>